<keyword evidence="4" id="KW-1185">Reference proteome</keyword>
<dbReference type="RefSeq" id="WP_112112527.1">
    <property type="nucleotide sequence ID" value="NZ_QLSZ01000003.1"/>
</dbReference>
<reference evidence="3 4" key="1">
    <citation type="submission" date="2018-06" db="EMBL/GenBank/DDBJ databases">
        <title>Genomic Encyclopedia of Archaeal and Bacterial Type Strains, Phase II (KMG-II): from individual species to whole genera.</title>
        <authorList>
            <person name="Goeker M."/>
        </authorList>
    </citation>
    <scope>NUCLEOTIDE SEQUENCE [LARGE SCALE GENOMIC DNA]</scope>
    <source>
        <strain evidence="3 4">DSM 25663</strain>
    </source>
</reference>
<feature type="region of interest" description="Disordered" evidence="1">
    <location>
        <begin position="330"/>
        <end position="383"/>
    </location>
</feature>
<organism evidence="3 4">
    <name type="scientific">Flavobacterium aciduliphilum</name>
    <dbReference type="NCBI Taxonomy" id="1101402"/>
    <lineage>
        <taxon>Bacteria</taxon>
        <taxon>Pseudomonadati</taxon>
        <taxon>Bacteroidota</taxon>
        <taxon>Flavobacteriia</taxon>
        <taxon>Flavobacteriales</taxon>
        <taxon>Flavobacteriaceae</taxon>
        <taxon>Flavobacterium</taxon>
    </lineage>
</organism>
<dbReference type="OrthoDB" id="5464673at2"/>
<dbReference type="InterPro" id="IPR032774">
    <property type="entry name" value="WG_beta_rep"/>
</dbReference>
<dbReference type="Proteomes" id="UP000248840">
    <property type="component" value="Unassembled WGS sequence"/>
</dbReference>
<dbReference type="EMBL" id="QLSZ01000003">
    <property type="protein sequence ID" value="RAR73723.1"/>
    <property type="molecule type" value="Genomic_DNA"/>
</dbReference>
<dbReference type="AlphaFoldDB" id="A0A328YKV8"/>
<evidence type="ECO:0000313" key="4">
    <source>
        <dbReference type="Proteomes" id="UP000248840"/>
    </source>
</evidence>
<evidence type="ECO:0000259" key="2">
    <source>
        <dbReference type="Pfam" id="PF13475"/>
    </source>
</evidence>
<feature type="compositionally biased region" description="Polar residues" evidence="1">
    <location>
        <begin position="479"/>
        <end position="488"/>
    </location>
</feature>
<evidence type="ECO:0000256" key="1">
    <source>
        <dbReference type="SAM" id="MobiDB-lite"/>
    </source>
</evidence>
<accession>A0A328YKV8</accession>
<sequence length="495" mass="57483">MQKSKLIELEHNIKYCKIFYKNCIDAQKGYYNEIRGFLEEFKKSIEELTEKEVLFINKNLFDDDLKFYNIQKEQKEFLLPIIYTYDNHLQNENLVCLSKYGEDQQYDLIDANGQILFSGARDISSFDNNIIFIQDHDLSQKLYHYMASSSKLVLITELEKNKIYGEFKFSENRLFVEKGYYNEKLEPASPFCFDNGKEFSEGLAAVVLNGKWGYINSKGEIAIDFQFGYASSFKKGQAEVLILNSNYKNAKGVWIEKECKESELMCSNFINKKFTPLAILRKKYLSTSEFKEQYHDFRLETHKENALSNYGTYATINTNGQIINQEAFNHTTESNTTESNTTESNTTESNTTESNTTESNTTESNTTESNTTESNTTESNTTENHDVNYWLKKITLNGDNVTFIPDELYCNKQFIKQAIQLNPESFYYLSQFYSDDDEVGSFAFKTDPKSSYSYLSERLKASYKNQFEMHQSDEIDFDNMNSPLSQQEGDPDLPF</sequence>
<proteinExistence type="predicted"/>
<feature type="region of interest" description="Disordered" evidence="1">
    <location>
        <begin position="475"/>
        <end position="495"/>
    </location>
</feature>
<comment type="caution">
    <text evidence="3">The sequence shown here is derived from an EMBL/GenBank/DDBJ whole genome shotgun (WGS) entry which is preliminary data.</text>
</comment>
<name>A0A328YKV8_9FLAO</name>
<evidence type="ECO:0000313" key="3">
    <source>
        <dbReference type="EMBL" id="RAR73723.1"/>
    </source>
</evidence>
<dbReference type="InterPro" id="IPR025197">
    <property type="entry name" value="DUF4116"/>
</dbReference>
<dbReference type="Pfam" id="PF14903">
    <property type="entry name" value="WG_beta_rep"/>
    <property type="match status" value="1"/>
</dbReference>
<dbReference type="Pfam" id="PF13475">
    <property type="entry name" value="DUF4116"/>
    <property type="match status" value="1"/>
</dbReference>
<gene>
    <name evidence="3" type="ORF">CLV55_10342</name>
</gene>
<feature type="domain" description="DUF4116" evidence="2">
    <location>
        <begin position="411"/>
        <end position="460"/>
    </location>
</feature>
<protein>
    <submittedName>
        <fullName evidence="3">WG repeat protein</fullName>
    </submittedName>
</protein>
<feature type="compositionally biased region" description="Low complexity" evidence="1">
    <location>
        <begin position="331"/>
        <end position="382"/>
    </location>
</feature>